<keyword evidence="7" id="KW-0378">Hydrolase</keyword>
<proteinExistence type="predicted"/>
<evidence type="ECO:0000256" key="9">
    <source>
        <dbReference type="ARBA" id="ARBA00023172"/>
    </source>
</evidence>
<dbReference type="InterPro" id="IPR042530">
    <property type="entry name" value="EME1/EME2_C"/>
</dbReference>
<evidence type="ECO:0000256" key="13">
    <source>
        <dbReference type="SAM" id="Coils"/>
    </source>
</evidence>
<dbReference type="AlphaFoldDB" id="A0A182E7G1"/>
<keyword evidence="6" id="KW-0227">DNA damage</keyword>
<dbReference type="Pfam" id="PF21292">
    <property type="entry name" value="EME1-MUS81_C"/>
    <property type="match status" value="1"/>
</dbReference>
<evidence type="ECO:0000256" key="12">
    <source>
        <dbReference type="ARBA" id="ARBA00023254"/>
    </source>
</evidence>
<evidence type="ECO:0000256" key="6">
    <source>
        <dbReference type="ARBA" id="ARBA00022763"/>
    </source>
</evidence>
<evidence type="ECO:0000313" key="15">
    <source>
        <dbReference type="Proteomes" id="UP000271087"/>
    </source>
</evidence>
<dbReference type="PANTHER" id="PTHR21077">
    <property type="entry name" value="EME1 PROTEIN"/>
    <property type="match status" value="1"/>
</dbReference>
<evidence type="ECO:0000256" key="4">
    <source>
        <dbReference type="ARBA" id="ARBA00022723"/>
    </source>
</evidence>
<evidence type="ECO:0000256" key="2">
    <source>
        <dbReference type="ARBA" id="ARBA00004123"/>
    </source>
</evidence>
<evidence type="ECO:0000256" key="1">
    <source>
        <dbReference type="ARBA" id="ARBA00001946"/>
    </source>
</evidence>
<keyword evidence="4" id="KW-0479">Metal-binding</keyword>
<evidence type="ECO:0000313" key="16">
    <source>
        <dbReference type="WBParaSite" id="nOo.2.0.1.t03954-RA"/>
    </source>
</evidence>
<evidence type="ECO:0000256" key="7">
    <source>
        <dbReference type="ARBA" id="ARBA00022801"/>
    </source>
</evidence>
<accession>A0A182E7G1</accession>
<keyword evidence="5" id="KW-0255">Endonuclease</keyword>
<organism evidence="16">
    <name type="scientific">Onchocerca ochengi</name>
    <name type="common">Filarial nematode worm</name>
    <dbReference type="NCBI Taxonomy" id="42157"/>
    <lineage>
        <taxon>Eukaryota</taxon>
        <taxon>Metazoa</taxon>
        <taxon>Ecdysozoa</taxon>
        <taxon>Nematoda</taxon>
        <taxon>Chromadorea</taxon>
        <taxon>Rhabditida</taxon>
        <taxon>Spirurina</taxon>
        <taxon>Spiruromorpha</taxon>
        <taxon>Filarioidea</taxon>
        <taxon>Onchocercidae</taxon>
        <taxon>Onchocerca</taxon>
    </lineage>
</organism>
<sequence length="501" mass="57447">MLRLSIRMQRCIEISNQSVKNVKRYVEMNNAKICMDESVIVLSDDEDENGFERQPSCSNILSPNNNKKIPKYNIRDKEKAEGEQVSSSSRFFDDDIHNRLDDAAFLDLSSSDDELTDSNEKLRNGSDEIPECGDFAYCYSHESFSQPVQSSPLLKETPLMTNEPITSSISPDKRAPSICIVRSLSDGVAKEEAKQKKEQERIEKKKRIELEKQLAKFEREVAAAKKTKCEQNLFCLISLDLLAAIENLSELTMKIFEDRGIRDQLLFDGSGMTVCWKRRVLQGEVDNGEFIRGEKLMYEQFCILSLDAQRYGQFKSADEIAGFIEENLKKYPFPSPQLTIVVHGLLKLRREKIADFVLEIFERFHAQTRFVLKVEEYAMLIAQMHRSIAQNKNRLEKQVLPIVNIEKGITEGDDSSIVSDWWMKMLSQIHRMGSDAQRTIVNTFPSPHALSKLLRTMSMKEGIKFLADTKMDHGRKIGPMLARKIYLMLTSINGTEIIDEN</sequence>
<dbReference type="GO" id="GO:0048476">
    <property type="term" value="C:Holliday junction resolvase complex"/>
    <property type="evidence" value="ECO:0007669"/>
    <property type="project" value="InterPro"/>
</dbReference>
<comment type="subcellular location">
    <subcellularLocation>
        <location evidence="2">Nucleus</location>
    </subcellularLocation>
</comment>
<dbReference type="OrthoDB" id="343092at2759"/>
<dbReference type="GO" id="GO:0031573">
    <property type="term" value="P:mitotic intra-S DNA damage checkpoint signaling"/>
    <property type="evidence" value="ECO:0007669"/>
    <property type="project" value="TreeGrafter"/>
</dbReference>
<dbReference type="WBParaSite" id="nOo.2.0.1.t03954-RA">
    <property type="protein sequence ID" value="nOo.2.0.1.t03954-RA"/>
    <property type="gene ID" value="nOo.2.0.1.g03954"/>
</dbReference>
<gene>
    <name evidence="14" type="ORF">NOO_LOCUS3954</name>
</gene>
<evidence type="ECO:0000313" key="14">
    <source>
        <dbReference type="EMBL" id="VDK71168.1"/>
    </source>
</evidence>
<reference evidence="14 15" key="2">
    <citation type="submission" date="2018-08" db="EMBL/GenBank/DDBJ databases">
        <authorList>
            <person name="Laetsch R D."/>
            <person name="Stevens L."/>
            <person name="Kumar S."/>
            <person name="Blaxter L. M."/>
        </authorList>
    </citation>
    <scope>NUCLEOTIDE SEQUENCE [LARGE SCALE GENOMIC DNA]</scope>
</reference>
<keyword evidence="11" id="KW-0539">Nucleus</keyword>
<evidence type="ECO:0000256" key="5">
    <source>
        <dbReference type="ARBA" id="ARBA00022759"/>
    </source>
</evidence>
<keyword evidence="10" id="KW-0234">DNA repair</keyword>
<keyword evidence="13" id="KW-0175">Coiled coil</keyword>
<dbReference type="GO" id="GO:0008821">
    <property type="term" value="F:crossover junction DNA endonuclease activity"/>
    <property type="evidence" value="ECO:0007669"/>
    <property type="project" value="TreeGrafter"/>
</dbReference>
<dbReference type="InterPro" id="IPR033310">
    <property type="entry name" value="Mms4/EME1/EME2"/>
</dbReference>
<dbReference type="GO" id="GO:0046872">
    <property type="term" value="F:metal ion binding"/>
    <property type="evidence" value="ECO:0007669"/>
    <property type="project" value="UniProtKB-KW"/>
</dbReference>
<dbReference type="STRING" id="42157.A0A182E7G1"/>
<reference evidence="16" key="1">
    <citation type="submission" date="2016-06" db="UniProtKB">
        <authorList>
            <consortium name="WormBaseParasite"/>
        </authorList>
    </citation>
    <scope>IDENTIFICATION</scope>
</reference>
<feature type="coiled-coil region" evidence="13">
    <location>
        <begin position="188"/>
        <end position="227"/>
    </location>
</feature>
<keyword evidence="9" id="KW-0233">DNA recombination</keyword>
<dbReference type="GO" id="GO:0000712">
    <property type="term" value="P:resolution of meiotic recombination intermediates"/>
    <property type="evidence" value="ECO:0007669"/>
    <property type="project" value="TreeGrafter"/>
</dbReference>
<evidence type="ECO:0000256" key="3">
    <source>
        <dbReference type="ARBA" id="ARBA00022722"/>
    </source>
</evidence>
<keyword evidence="12" id="KW-0469">Meiosis</keyword>
<evidence type="ECO:0000256" key="11">
    <source>
        <dbReference type="ARBA" id="ARBA00023242"/>
    </source>
</evidence>
<dbReference type="GO" id="GO:0031297">
    <property type="term" value="P:replication fork processing"/>
    <property type="evidence" value="ECO:0007669"/>
    <property type="project" value="TreeGrafter"/>
</dbReference>
<comment type="cofactor">
    <cofactor evidence="1">
        <name>Mg(2+)</name>
        <dbReference type="ChEBI" id="CHEBI:18420"/>
    </cofactor>
</comment>
<dbReference type="PANTHER" id="PTHR21077:SF5">
    <property type="entry name" value="CROSSOVER JUNCTION ENDONUCLEASE MMS4"/>
    <property type="match status" value="1"/>
</dbReference>
<protein>
    <submittedName>
        <fullName evidence="16">Crossover junction endonuclease MUS81</fullName>
    </submittedName>
</protein>
<keyword evidence="3" id="KW-0540">Nuclease</keyword>
<dbReference type="Gene3D" id="1.10.150.670">
    <property type="entry name" value="Crossover junction endonuclease EME1, DNA-binding domain"/>
    <property type="match status" value="1"/>
</dbReference>
<evidence type="ECO:0000256" key="10">
    <source>
        <dbReference type="ARBA" id="ARBA00023204"/>
    </source>
</evidence>
<keyword evidence="8" id="KW-0460">Magnesium</keyword>
<evidence type="ECO:0000256" key="8">
    <source>
        <dbReference type="ARBA" id="ARBA00022842"/>
    </source>
</evidence>
<name>A0A182E7G1_ONCOC</name>
<keyword evidence="15" id="KW-1185">Reference proteome</keyword>
<dbReference type="GO" id="GO:0005634">
    <property type="term" value="C:nucleus"/>
    <property type="evidence" value="ECO:0007669"/>
    <property type="project" value="UniProtKB-SubCell"/>
</dbReference>
<dbReference type="GO" id="GO:0006302">
    <property type="term" value="P:double-strand break repair"/>
    <property type="evidence" value="ECO:0007669"/>
    <property type="project" value="TreeGrafter"/>
</dbReference>
<dbReference type="EMBL" id="UYRW01000820">
    <property type="protein sequence ID" value="VDK71168.1"/>
    <property type="molecule type" value="Genomic_DNA"/>
</dbReference>
<dbReference type="Proteomes" id="UP000271087">
    <property type="component" value="Unassembled WGS sequence"/>
</dbReference>